<name>A0ABD3SPX8_9STRA</name>
<feature type="signal peptide" evidence="2">
    <location>
        <begin position="1"/>
        <end position="20"/>
    </location>
</feature>
<feature type="domain" description="PNPLA" evidence="3">
    <location>
        <begin position="81"/>
        <end position="269"/>
    </location>
</feature>
<dbReference type="AlphaFoldDB" id="A0ABD3SPX8"/>
<dbReference type="InterPro" id="IPR016035">
    <property type="entry name" value="Acyl_Trfase/lysoPLipase"/>
</dbReference>
<accession>A0ABD3SPX8</accession>
<evidence type="ECO:0000313" key="5">
    <source>
        <dbReference type="Proteomes" id="UP001530377"/>
    </source>
</evidence>
<proteinExistence type="predicted"/>
<dbReference type="Gene3D" id="3.40.1090.10">
    <property type="entry name" value="Cytosolic phospholipase A2 catalytic domain"/>
    <property type="match status" value="1"/>
</dbReference>
<dbReference type="Pfam" id="PF01734">
    <property type="entry name" value="Patatin"/>
    <property type="match status" value="1"/>
</dbReference>
<dbReference type="GO" id="GO:0006629">
    <property type="term" value="P:lipid metabolic process"/>
    <property type="evidence" value="ECO:0007669"/>
    <property type="project" value="UniProtKB-KW"/>
</dbReference>
<comment type="caution">
    <text evidence="4">The sequence shown here is derived from an EMBL/GenBank/DDBJ whole genome shotgun (WGS) entry which is preliminary data.</text>
</comment>
<gene>
    <name evidence="4" type="ORF">ACHAXA_003651</name>
</gene>
<dbReference type="InterPro" id="IPR033562">
    <property type="entry name" value="PLPL"/>
</dbReference>
<dbReference type="EMBL" id="JALLPB020000023">
    <property type="protein sequence ID" value="KAL3826327.1"/>
    <property type="molecule type" value="Genomic_DNA"/>
</dbReference>
<dbReference type="PANTHER" id="PTHR12406">
    <property type="entry name" value="CALCIUM-INDEPENDENT PHOSPHOLIPASE A2 IPLA2 -RELATED"/>
    <property type="match status" value="1"/>
</dbReference>
<keyword evidence="2" id="KW-0732">Signal</keyword>
<keyword evidence="1" id="KW-0443">Lipid metabolism</keyword>
<protein>
    <recommendedName>
        <fullName evidence="3">PNPLA domain-containing protein</fullName>
    </recommendedName>
</protein>
<dbReference type="PANTHER" id="PTHR12406:SF45">
    <property type="entry name" value="PATATIN"/>
    <property type="match status" value="1"/>
</dbReference>
<organism evidence="4 5">
    <name type="scientific">Cyclostephanos tholiformis</name>
    <dbReference type="NCBI Taxonomy" id="382380"/>
    <lineage>
        <taxon>Eukaryota</taxon>
        <taxon>Sar</taxon>
        <taxon>Stramenopiles</taxon>
        <taxon>Ochrophyta</taxon>
        <taxon>Bacillariophyta</taxon>
        <taxon>Coscinodiscophyceae</taxon>
        <taxon>Thalassiosirophycidae</taxon>
        <taxon>Stephanodiscales</taxon>
        <taxon>Stephanodiscaceae</taxon>
        <taxon>Cyclostephanos</taxon>
    </lineage>
</organism>
<dbReference type="InterPro" id="IPR002641">
    <property type="entry name" value="PNPLA_dom"/>
</dbReference>
<evidence type="ECO:0000256" key="1">
    <source>
        <dbReference type="ARBA" id="ARBA00023098"/>
    </source>
</evidence>
<keyword evidence="5" id="KW-1185">Reference proteome</keyword>
<reference evidence="4 5" key="1">
    <citation type="submission" date="2024-10" db="EMBL/GenBank/DDBJ databases">
        <title>Updated reference genomes for cyclostephanoid diatoms.</title>
        <authorList>
            <person name="Roberts W.R."/>
            <person name="Alverson A.J."/>
        </authorList>
    </citation>
    <scope>NUCLEOTIDE SEQUENCE [LARGE SCALE GENOMIC DNA]</scope>
    <source>
        <strain evidence="4 5">AJA228-03</strain>
    </source>
</reference>
<evidence type="ECO:0000313" key="4">
    <source>
        <dbReference type="EMBL" id="KAL3826327.1"/>
    </source>
</evidence>
<dbReference type="SUPFAM" id="SSF52151">
    <property type="entry name" value="FabD/lysophospholipase-like"/>
    <property type="match status" value="1"/>
</dbReference>
<evidence type="ECO:0000256" key="2">
    <source>
        <dbReference type="SAM" id="SignalP"/>
    </source>
</evidence>
<feature type="chain" id="PRO_5044844610" description="PNPLA domain-containing protein" evidence="2">
    <location>
        <begin position="21"/>
        <end position="340"/>
    </location>
</feature>
<sequence length="340" mass="38195">MTWTIFVLTIAAMASSRLSALGFIHHPSANINPRKSMHCSLPRRKKPRRRSSSYNAIVDHNDDLLPPNPSSSKPKGRVCVAFPGGGIFFYWQAGVIAYLQEEGYNLSSQNAILSGASAGALSATLAKMGVNPYHATTLALSMSEEAGIWDRPSGLQGIWGRVIHDWLDRLLPTNADERAEDELHILVTPVPSFGKRRISKFENRQDLINANMASVHLSYAVVFILTIFDDSTVNSISNIDVSPRYQPWFLDGNLTSTFRGTPYIDGSFLARPSDYFDEKLYYSKDPNLTIDFKSDPVMKDRAFEFIKVVSKQTIWDILEQGKRHGKIMDREGKFDILPRH</sequence>
<evidence type="ECO:0000259" key="3">
    <source>
        <dbReference type="Pfam" id="PF01734"/>
    </source>
</evidence>
<dbReference type="Proteomes" id="UP001530377">
    <property type="component" value="Unassembled WGS sequence"/>
</dbReference>